<protein>
    <submittedName>
        <fullName evidence="1">Uncharacterized protein</fullName>
    </submittedName>
</protein>
<organism evidence="1">
    <name type="scientific">marine sediment metagenome</name>
    <dbReference type="NCBI Taxonomy" id="412755"/>
    <lineage>
        <taxon>unclassified sequences</taxon>
        <taxon>metagenomes</taxon>
        <taxon>ecological metagenomes</taxon>
    </lineage>
</organism>
<reference evidence="1" key="1">
    <citation type="journal article" date="2015" name="Nature">
        <title>Complex archaea that bridge the gap between prokaryotes and eukaryotes.</title>
        <authorList>
            <person name="Spang A."/>
            <person name="Saw J.H."/>
            <person name="Jorgensen S.L."/>
            <person name="Zaremba-Niedzwiedzka K."/>
            <person name="Martijn J."/>
            <person name="Lind A.E."/>
            <person name="van Eijk R."/>
            <person name="Schleper C."/>
            <person name="Guy L."/>
            <person name="Ettema T.J."/>
        </authorList>
    </citation>
    <scope>NUCLEOTIDE SEQUENCE</scope>
</reference>
<accession>A0A0F8Y1K4</accession>
<evidence type="ECO:0000313" key="1">
    <source>
        <dbReference type="EMBL" id="KKK67435.1"/>
    </source>
</evidence>
<sequence length="110" mass="12745">MNKHEKVLELVYEPRRLIEAWQQVKSNAGAAGIDRMSVDEFEERKGELMPIIRNKLIEGTYRFKPALRVEIPKDGGSKTRKLGIPVIIRQFRGVFRTIADSAQPRNWKEP</sequence>
<name>A0A0F8Y1K4_9ZZZZ</name>
<comment type="caution">
    <text evidence="1">The sequence shown here is derived from an EMBL/GenBank/DDBJ whole genome shotgun (WGS) entry which is preliminary data.</text>
</comment>
<proteinExistence type="predicted"/>
<gene>
    <name evidence="1" type="ORF">LCGC14_2954100</name>
</gene>
<dbReference type="AlphaFoldDB" id="A0A0F8Y1K4"/>
<dbReference type="EMBL" id="LAZR01059615">
    <property type="protein sequence ID" value="KKK67435.1"/>
    <property type="molecule type" value="Genomic_DNA"/>
</dbReference>